<dbReference type="AlphaFoldDB" id="A0A6N7XE64"/>
<proteinExistence type="predicted"/>
<dbReference type="SUPFAM" id="SSF46785">
    <property type="entry name" value="Winged helix' DNA-binding domain"/>
    <property type="match status" value="1"/>
</dbReference>
<dbReference type="EMBL" id="VUNE01000001">
    <property type="protein sequence ID" value="MST61694.1"/>
    <property type="molecule type" value="Genomic_DNA"/>
</dbReference>
<dbReference type="Gene3D" id="1.10.10.10">
    <property type="entry name" value="Winged helix-like DNA-binding domain superfamily/Winged helix DNA-binding domain"/>
    <property type="match status" value="1"/>
</dbReference>
<dbReference type="GO" id="GO:0005829">
    <property type="term" value="C:cytosol"/>
    <property type="evidence" value="ECO:0007669"/>
    <property type="project" value="TreeGrafter"/>
</dbReference>
<name>A0A6N7XE64_9FIRM</name>
<dbReference type="GO" id="GO:0003700">
    <property type="term" value="F:DNA-binding transcription factor activity"/>
    <property type="evidence" value="ECO:0007669"/>
    <property type="project" value="TreeGrafter"/>
</dbReference>
<comment type="caution">
    <text evidence="1">The sequence shown here is derived from an EMBL/GenBank/DDBJ whole genome shotgun (WGS) entry which is preliminary data.</text>
</comment>
<reference evidence="1 2" key="1">
    <citation type="submission" date="2019-08" db="EMBL/GenBank/DDBJ databases">
        <title>In-depth cultivation of the pig gut microbiome towards novel bacterial diversity and tailored functional studies.</title>
        <authorList>
            <person name="Wylensek D."/>
            <person name="Hitch T.C.A."/>
            <person name="Clavel T."/>
        </authorList>
    </citation>
    <scope>NUCLEOTIDE SEQUENCE [LARGE SCALE GENOMIC DNA]</scope>
    <source>
        <strain evidence="1 2">WCA-SAB-591-4A-A</strain>
    </source>
</reference>
<evidence type="ECO:0000313" key="2">
    <source>
        <dbReference type="Proteomes" id="UP000440713"/>
    </source>
</evidence>
<dbReference type="InterPro" id="IPR036388">
    <property type="entry name" value="WH-like_DNA-bd_sf"/>
</dbReference>
<dbReference type="Proteomes" id="UP000440713">
    <property type="component" value="Unassembled WGS sequence"/>
</dbReference>
<dbReference type="InterPro" id="IPR000944">
    <property type="entry name" value="Tscrpt_reg_Rrf2"/>
</dbReference>
<dbReference type="PROSITE" id="PS51197">
    <property type="entry name" value="HTH_RRF2_2"/>
    <property type="match status" value="1"/>
</dbReference>
<dbReference type="RefSeq" id="WP_154537088.1">
    <property type="nucleotide sequence ID" value="NZ_JAXFGK010000092.1"/>
</dbReference>
<organism evidence="1 2">
    <name type="scientific">Peptostreptococcus porci</name>
    <dbReference type="NCBI Taxonomy" id="2652282"/>
    <lineage>
        <taxon>Bacteria</taxon>
        <taxon>Bacillati</taxon>
        <taxon>Bacillota</taxon>
        <taxon>Clostridia</taxon>
        <taxon>Peptostreptococcales</taxon>
        <taxon>Peptostreptococcaceae</taxon>
        <taxon>Peptostreptococcus</taxon>
    </lineage>
</organism>
<dbReference type="PANTHER" id="PTHR33221:SF15">
    <property type="entry name" value="HTH-TYPE TRANSCRIPTIONAL REGULATOR YWGB-RELATED"/>
    <property type="match status" value="1"/>
</dbReference>
<gene>
    <name evidence="1" type="ORF">FYJ71_01730</name>
</gene>
<keyword evidence="2" id="KW-1185">Reference proteome</keyword>
<dbReference type="InterPro" id="IPR036390">
    <property type="entry name" value="WH_DNA-bd_sf"/>
</dbReference>
<accession>A0A6N7XE64</accession>
<dbReference type="PANTHER" id="PTHR33221">
    <property type="entry name" value="WINGED HELIX-TURN-HELIX TRANSCRIPTIONAL REGULATOR, RRF2 FAMILY"/>
    <property type="match status" value="1"/>
</dbReference>
<evidence type="ECO:0000313" key="1">
    <source>
        <dbReference type="EMBL" id="MST61694.1"/>
    </source>
</evidence>
<protein>
    <submittedName>
        <fullName evidence="1">Rrf2 family transcriptional regulator</fullName>
    </submittedName>
</protein>
<dbReference type="Pfam" id="PF02082">
    <property type="entry name" value="Rrf2"/>
    <property type="match status" value="1"/>
</dbReference>
<sequence>MSEFIIALHALVCLAHDGCSRSSEELSANLCTNPVRIRKVMSKCKKIGLVKTKAGVNGGYIISKSGKEITLRDIYDAVNIPLIDTRWHSGDISSECIIASGMGEYVTELFSLLNDKVLVVLGEITLEDVEHRLMSIKERKQLEICK</sequence>